<dbReference type="Gene3D" id="1.10.10.60">
    <property type="entry name" value="Homeodomain-like"/>
    <property type="match status" value="1"/>
</dbReference>
<dbReference type="Proteomes" id="UP000245790">
    <property type="component" value="Unassembled WGS sequence"/>
</dbReference>
<name>A0A316G213_9GAMM</name>
<evidence type="ECO:0000313" key="3">
    <source>
        <dbReference type="Proteomes" id="UP000245790"/>
    </source>
</evidence>
<dbReference type="InterPro" id="IPR009057">
    <property type="entry name" value="Homeodomain-like_sf"/>
</dbReference>
<evidence type="ECO:0000313" key="2">
    <source>
        <dbReference type="EMBL" id="PWK53840.1"/>
    </source>
</evidence>
<proteinExistence type="inferred from homology"/>
<dbReference type="SUPFAM" id="SSF46689">
    <property type="entry name" value="Homeodomain-like"/>
    <property type="match status" value="1"/>
</dbReference>
<protein>
    <submittedName>
        <fullName evidence="2">Transposase</fullName>
    </submittedName>
</protein>
<dbReference type="RefSeq" id="WP_109761898.1">
    <property type="nucleotide sequence ID" value="NZ_QGGU01000002.1"/>
</dbReference>
<evidence type="ECO:0000256" key="1">
    <source>
        <dbReference type="ARBA" id="ARBA00009964"/>
    </source>
</evidence>
<dbReference type="InterPro" id="IPR002514">
    <property type="entry name" value="Transposase_8"/>
</dbReference>
<dbReference type="Pfam" id="PF01527">
    <property type="entry name" value="HTH_Tnp_1"/>
    <property type="match status" value="1"/>
</dbReference>
<dbReference type="EMBL" id="QGGU01000002">
    <property type="protein sequence ID" value="PWK53840.1"/>
    <property type="molecule type" value="Genomic_DNA"/>
</dbReference>
<organism evidence="2 3">
    <name type="scientific">Pleionea mediterranea</name>
    <dbReference type="NCBI Taxonomy" id="523701"/>
    <lineage>
        <taxon>Bacteria</taxon>
        <taxon>Pseudomonadati</taxon>
        <taxon>Pseudomonadota</taxon>
        <taxon>Gammaproteobacteria</taxon>
        <taxon>Oceanospirillales</taxon>
        <taxon>Pleioneaceae</taxon>
        <taxon>Pleionea</taxon>
    </lineage>
</organism>
<accession>A0A316G213</accession>
<sequence length="71" mass="8134">MSNRKYSKQFKLDAVLLATSSDRSTASIAQELGIYPNSLYNRVTKYRSELLTIRSRAYVRERVKTTQKGSS</sequence>
<gene>
    <name evidence="2" type="ORF">C8D97_102230</name>
</gene>
<comment type="similarity">
    <text evidence="1">Belongs to the transposase 8 family.</text>
</comment>
<dbReference type="OrthoDB" id="9813126at2"/>
<comment type="caution">
    <text evidence="2">The sequence shown here is derived from an EMBL/GenBank/DDBJ whole genome shotgun (WGS) entry which is preliminary data.</text>
</comment>
<dbReference type="GO" id="GO:0003677">
    <property type="term" value="F:DNA binding"/>
    <property type="evidence" value="ECO:0007669"/>
    <property type="project" value="InterPro"/>
</dbReference>
<keyword evidence="3" id="KW-1185">Reference proteome</keyword>
<dbReference type="GO" id="GO:0006313">
    <property type="term" value="P:DNA transposition"/>
    <property type="evidence" value="ECO:0007669"/>
    <property type="project" value="InterPro"/>
</dbReference>
<dbReference type="GO" id="GO:0004803">
    <property type="term" value="F:transposase activity"/>
    <property type="evidence" value="ECO:0007669"/>
    <property type="project" value="InterPro"/>
</dbReference>
<reference evidence="2 3" key="1">
    <citation type="submission" date="2018-05" db="EMBL/GenBank/DDBJ databases">
        <title>Genomic Encyclopedia of Type Strains, Phase IV (KMG-IV): sequencing the most valuable type-strain genomes for metagenomic binning, comparative biology and taxonomic classification.</title>
        <authorList>
            <person name="Goeker M."/>
        </authorList>
    </citation>
    <scope>NUCLEOTIDE SEQUENCE [LARGE SCALE GENOMIC DNA]</scope>
    <source>
        <strain evidence="2 3">DSM 25350</strain>
    </source>
</reference>
<dbReference type="AlphaFoldDB" id="A0A316G213"/>